<gene>
    <name evidence="1" type="ORF">VP01_619g2</name>
</gene>
<organism evidence="1 2">
    <name type="scientific">Puccinia sorghi</name>
    <dbReference type="NCBI Taxonomy" id="27349"/>
    <lineage>
        <taxon>Eukaryota</taxon>
        <taxon>Fungi</taxon>
        <taxon>Dikarya</taxon>
        <taxon>Basidiomycota</taxon>
        <taxon>Pucciniomycotina</taxon>
        <taxon>Pucciniomycetes</taxon>
        <taxon>Pucciniales</taxon>
        <taxon>Pucciniaceae</taxon>
        <taxon>Puccinia</taxon>
    </lineage>
</organism>
<accession>A0A0L6UIT5</accession>
<evidence type="ECO:0000313" key="2">
    <source>
        <dbReference type="Proteomes" id="UP000037035"/>
    </source>
</evidence>
<protein>
    <recommendedName>
        <fullName evidence="3">No apical meristem-associated C-terminal domain-containing protein</fullName>
    </recommendedName>
</protein>
<evidence type="ECO:0000313" key="1">
    <source>
        <dbReference type="EMBL" id="KNZ47730.1"/>
    </source>
</evidence>
<dbReference type="EMBL" id="LAVV01011496">
    <property type="protein sequence ID" value="KNZ47730.1"/>
    <property type="molecule type" value="Genomic_DNA"/>
</dbReference>
<keyword evidence="2" id="KW-1185">Reference proteome</keyword>
<reference evidence="1 2" key="1">
    <citation type="submission" date="2015-08" db="EMBL/GenBank/DDBJ databases">
        <title>Next Generation Sequencing and Analysis of the Genome of Puccinia sorghi L Schw, the Causal Agent of Maize Common Rust.</title>
        <authorList>
            <person name="Rochi L."/>
            <person name="Burguener G."/>
            <person name="Darino M."/>
            <person name="Turjanski A."/>
            <person name="Kreff E."/>
            <person name="Dieguez M.J."/>
            <person name="Sacco F."/>
        </authorList>
    </citation>
    <scope>NUCLEOTIDE SEQUENCE [LARGE SCALE GENOMIC DNA]</scope>
    <source>
        <strain evidence="1 2">RO10H11247</strain>
    </source>
</reference>
<feature type="non-terminal residue" evidence="1">
    <location>
        <position position="1"/>
    </location>
</feature>
<dbReference type="Proteomes" id="UP000037035">
    <property type="component" value="Unassembled WGS sequence"/>
</dbReference>
<comment type="caution">
    <text evidence="1">The sequence shown here is derived from an EMBL/GenBank/DDBJ whole genome shotgun (WGS) entry which is preliminary data.</text>
</comment>
<proteinExistence type="predicted"/>
<dbReference type="AlphaFoldDB" id="A0A0L6UIT5"/>
<dbReference type="VEuPathDB" id="FungiDB:VP01_619g2"/>
<name>A0A0L6UIT5_9BASI</name>
<evidence type="ECO:0008006" key="3">
    <source>
        <dbReference type="Google" id="ProtNLM"/>
    </source>
</evidence>
<sequence length="136" mass="15566">RTSQIQLLIDVSSSAKLVISCPLGQKASKKQRLDDLQEEKGLKNYNLIAGKRLAAVNDNALSEDRKDFLRKARAGKEKIAIEAKKVKIEEEQLASKIEMNDLKLLNSYEKYSQGDDEELEVLCLMKKKMKEKWLQQ</sequence>